<organism evidence="2 3">
    <name type="scientific">Diploptera punctata</name>
    <name type="common">Pacific beetle cockroach</name>
    <dbReference type="NCBI Taxonomy" id="6984"/>
    <lineage>
        <taxon>Eukaryota</taxon>
        <taxon>Metazoa</taxon>
        <taxon>Ecdysozoa</taxon>
        <taxon>Arthropoda</taxon>
        <taxon>Hexapoda</taxon>
        <taxon>Insecta</taxon>
        <taxon>Pterygota</taxon>
        <taxon>Neoptera</taxon>
        <taxon>Polyneoptera</taxon>
        <taxon>Dictyoptera</taxon>
        <taxon>Blattodea</taxon>
        <taxon>Blaberoidea</taxon>
        <taxon>Blaberidae</taxon>
        <taxon>Diplopterinae</taxon>
        <taxon>Diploptera</taxon>
    </lineage>
</organism>
<keyword evidence="3" id="KW-1185">Reference proteome</keyword>
<gene>
    <name evidence="2" type="ORF">L9F63_001578</name>
</gene>
<accession>A0AAD8A3X2</accession>
<reference evidence="2" key="2">
    <citation type="submission" date="2023-05" db="EMBL/GenBank/DDBJ databases">
        <authorList>
            <person name="Fouks B."/>
        </authorList>
    </citation>
    <scope>NUCLEOTIDE SEQUENCE</scope>
    <source>
        <strain evidence="2">Stay&amp;Tobe</strain>
        <tissue evidence="2">Testes</tissue>
    </source>
</reference>
<comment type="caution">
    <text evidence="2">The sequence shown here is derived from an EMBL/GenBank/DDBJ whole genome shotgun (WGS) entry which is preliminary data.</text>
</comment>
<feature type="region of interest" description="Disordered" evidence="1">
    <location>
        <begin position="26"/>
        <end position="66"/>
    </location>
</feature>
<name>A0AAD8A3X2_DIPPU</name>
<evidence type="ECO:0000313" key="2">
    <source>
        <dbReference type="EMBL" id="KAJ9591903.1"/>
    </source>
</evidence>
<protein>
    <submittedName>
        <fullName evidence="2">Uncharacterized protein</fullName>
    </submittedName>
</protein>
<dbReference type="EMBL" id="JASPKZ010003853">
    <property type="protein sequence ID" value="KAJ9591903.1"/>
    <property type="molecule type" value="Genomic_DNA"/>
</dbReference>
<sequence>SIVPTSAMPLRDLGLKKLWSAVRAGSRTDSCAGGGNNNGGSRCEEAGLGGGGGEDTEPRGGPPTCSLPLLQVWPSQDSPRGEADGQSFVFPTEDGSGPSMELGLQHDSGIDSVQHNLNLKKSNLRALYLGREPFIREKFFCCASFKIGLHESGSGVNTCMNSFHELFISLTGLHKVYSKDNFI</sequence>
<evidence type="ECO:0000313" key="3">
    <source>
        <dbReference type="Proteomes" id="UP001233999"/>
    </source>
</evidence>
<feature type="non-terminal residue" evidence="2">
    <location>
        <position position="1"/>
    </location>
</feature>
<proteinExistence type="predicted"/>
<reference evidence="2" key="1">
    <citation type="journal article" date="2023" name="IScience">
        <title>Live-bearing cockroach genome reveals convergent evolutionary mechanisms linked to viviparity in insects and beyond.</title>
        <authorList>
            <person name="Fouks B."/>
            <person name="Harrison M.C."/>
            <person name="Mikhailova A.A."/>
            <person name="Marchal E."/>
            <person name="English S."/>
            <person name="Carruthers M."/>
            <person name="Jennings E.C."/>
            <person name="Chiamaka E.L."/>
            <person name="Frigard R.A."/>
            <person name="Pippel M."/>
            <person name="Attardo G.M."/>
            <person name="Benoit J.B."/>
            <person name="Bornberg-Bauer E."/>
            <person name="Tobe S.S."/>
        </authorList>
    </citation>
    <scope>NUCLEOTIDE SEQUENCE</scope>
    <source>
        <strain evidence="2">Stay&amp;Tobe</strain>
    </source>
</reference>
<dbReference type="Proteomes" id="UP001233999">
    <property type="component" value="Unassembled WGS sequence"/>
</dbReference>
<feature type="non-terminal residue" evidence="2">
    <location>
        <position position="183"/>
    </location>
</feature>
<dbReference type="AlphaFoldDB" id="A0AAD8A3X2"/>
<evidence type="ECO:0000256" key="1">
    <source>
        <dbReference type="SAM" id="MobiDB-lite"/>
    </source>
</evidence>